<evidence type="ECO:0000313" key="1">
    <source>
        <dbReference type="EMBL" id="GIG33263.1"/>
    </source>
</evidence>
<name>A0A7Y9FDD6_9CELL</name>
<dbReference type="RefSeq" id="WP_140458484.1">
    <property type="nucleotide sequence ID" value="NZ_BAABFI010000005.1"/>
</dbReference>
<comment type="caution">
    <text evidence="2">The sequence shown here is derived from an EMBL/GenBank/DDBJ whole genome shotgun (WGS) entry which is preliminary data.</text>
</comment>
<evidence type="ECO:0000313" key="4">
    <source>
        <dbReference type="Proteomes" id="UP000618382"/>
    </source>
</evidence>
<accession>A0A7Y9FDD6</accession>
<dbReference type="AlphaFoldDB" id="A0A7Y9FDD6"/>
<keyword evidence="4" id="KW-1185">Reference proteome</keyword>
<evidence type="ECO:0000313" key="3">
    <source>
        <dbReference type="Proteomes" id="UP000577956"/>
    </source>
</evidence>
<dbReference type="Proteomes" id="UP000618382">
    <property type="component" value="Unassembled WGS sequence"/>
</dbReference>
<evidence type="ECO:0000313" key="2">
    <source>
        <dbReference type="EMBL" id="NYD85301.1"/>
    </source>
</evidence>
<reference evidence="1 4" key="2">
    <citation type="submission" date="2021-01" db="EMBL/GenBank/DDBJ databases">
        <title>Whole genome shotgun sequence of Cellulomonas oligotrophica NBRC 109435.</title>
        <authorList>
            <person name="Komaki H."/>
            <person name="Tamura T."/>
        </authorList>
    </citation>
    <scope>NUCLEOTIDE SEQUENCE [LARGE SCALE GENOMIC DNA]</scope>
    <source>
        <strain evidence="1 4">NBRC 109435</strain>
    </source>
</reference>
<evidence type="ECO:0008006" key="5">
    <source>
        <dbReference type="Google" id="ProtNLM"/>
    </source>
</evidence>
<proteinExistence type="predicted"/>
<protein>
    <recommendedName>
        <fullName evidence="5">Transcriptional regulator</fullName>
    </recommendedName>
</protein>
<sequence>MSHTSPLEHRVLHAVRTMGYAATARVAARTHAPVDLVAEQLLDAEAHGWVTLTSFAGDAGWSLTESGKAHGELLLAAELDATGARAAVEAAHREFLRHNDPVAAACTAWQLADLGVGERTPSVAATTTALQAPAAALAGIERRLTAHLARFSGYHERFTSALQRARAQPAWITATDRDSCHRVWFELHEDLIATLGLSR</sequence>
<dbReference type="EMBL" id="BONN01000006">
    <property type="protein sequence ID" value="GIG33263.1"/>
    <property type="molecule type" value="Genomic_DNA"/>
</dbReference>
<organism evidence="2 3">
    <name type="scientific">Cellulomonas oligotrophica</name>
    <dbReference type="NCBI Taxonomy" id="931536"/>
    <lineage>
        <taxon>Bacteria</taxon>
        <taxon>Bacillati</taxon>
        <taxon>Actinomycetota</taxon>
        <taxon>Actinomycetes</taxon>
        <taxon>Micrococcales</taxon>
        <taxon>Cellulomonadaceae</taxon>
        <taxon>Cellulomonas</taxon>
    </lineage>
</organism>
<gene>
    <name evidence="2" type="ORF">BKA21_000850</name>
    <name evidence="1" type="ORF">Col01nite_24220</name>
</gene>
<reference evidence="2 3" key="1">
    <citation type="submission" date="2020-07" db="EMBL/GenBank/DDBJ databases">
        <title>Sequencing the genomes of 1000 actinobacteria strains.</title>
        <authorList>
            <person name="Klenk H.-P."/>
        </authorList>
    </citation>
    <scope>NUCLEOTIDE SEQUENCE [LARGE SCALE GENOMIC DNA]</scope>
    <source>
        <strain evidence="2 3">DSM 24482</strain>
    </source>
</reference>
<dbReference type="Proteomes" id="UP000577956">
    <property type="component" value="Unassembled WGS sequence"/>
</dbReference>
<dbReference type="EMBL" id="JACCBK010000001">
    <property type="protein sequence ID" value="NYD85301.1"/>
    <property type="molecule type" value="Genomic_DNA"/>
</dbReference>